<organism evidence="1 2">
    <name type="scientific">Pokkaliibacter plantistimulans</name>
    <dbReference type="NCBI Taxonomy" id="1635171"/>
    <lineage>
        <taxon>Bacteria</taxon>
        <taxon>Pseudomonadati</taxon>
        <taxon>Pseudomonadota</taxon>
        <taxon>Gammaproteobacteria</taxon>
        <taxon>Oceanospirillales</taxon>
        <taxon>Balneatrichaceae</taxon>
        <taxon>Pokkaliibacter</taxon>
    </lineage>
</organism>
<dbReference type="InterPro" id="IPR050793">
    <property type="entry name" value="CMP-NeuNAc_synthase"/>
</dbReference>
<reference evidence="1 2" key="1">
    <citation type="submission" date="2015-03" db="EMBL/GenBank/DDBJ databases">
        <authorList>
            <person name="Krishnan R."/>
            <person name="Midha S."/>
            <person name="Patil P.B."/>
            <person name="Rameshkumar N."/>
        </authorList>
    </citation>
    <scope>NUCLEOTIDE SEQUENCE [LARGE SCALE GENOMIC DNA]</scope>
    <source>
        <strain evidence="1 2">L1E11</strain>
    </source>
</reference>
<name>A0ABX5M3U9_9GAMM</name>
<gene>
    <name evidence="1" type="ORF">WH50_04695</name>
</gene>
<dbReference type="PANTHER" id="PTHR21485:SF6">
    <property type="entry name" value="N-ACYLNEURAMINATE CYTIDYLYLTRANSFERASE-RELATED"/>
    <property type="match status" value="1"/>
</dbReference>
<dbReference type="InterPro" id="IPR029044">
    <property type="entry name" value="Nucleotide-diphossugar_trans"/>
</dbReference>
<evidence type="ECO:0000313" key="1">
    <source>
        <dbReference type="EMBL" id="PXF32393.1"/>
    </source>
</evidence>
<keyword evidence="2" id="KW-1185">Reference proteome</keyword>
<dbReference type="InterPro" id="IPR020039">
    <property type="entry name" value="PseF"/>
</dbReference>
<dbReference type="SUPFAM" id="SSF53448">
    <property type="entry name" value="Nucleotide-diphospho-sugar transferases"/>
    <property type="match status" value="1"/>
</dbReference>
<evidence type="ECO:0000313" key="2">
    <source>
        <dbReference type="Proteomes" id="UP000248090"/>
    </source>
</evidence>
<dbReference type="RefSeq" id="WP_110186279.1">
    <property type="nucleotide sequence ID" value="NZ_CP177354.1"/>
</dbReference>
<dbReference type="Proteomes" id="UP000248090">
    <property type="component" value="Unassembled WGS sequence"/>
</dbReference>
<comment type="caution">
    <text evidence="1">The sequence shown here is derived from an EMBL/GenBank/DDBJ whole genome shotgun (WGS) entry which is preliminary data.</text>
</comment>
<dbReference type="Pfam" id="PF02348">
    <property type="entry name" value="CTP_transf_3"/>
    <property type="match status" value="1"/>
</dbReference>
<dbReference type="NCBIfam" id="TIGR03584">
    <property type="entry name" value="PseF"/>
    <property type="match status" value="1"/>
</dbReference>
<sequence length="234" mass="25776">MSSAVAIIPARGGSKRIPRKNIRHFAGKPLIAYSIAAAQASGVCDRIIVSTDDDEIAEVAASYGAEVPFKRPAQLSDDFTGTGAVVKHALDWLGAEGEKPDFVCCIYATAPLISAESIASGYQQLVSRLDMQHAFSVGRFSYPVQRGLLREGEGVRMMFPEHAKTRSQDLPEVFHDAGQFYWSRLHSASAEPMFGPKSIAILLPDWRVKDIDTEEDWRHAEILYKVLQAEEPSL</sequence>
<dbReference type="CDD" id="cd02513">
    <property type="entry name" value="CMP-NeuAc_Synthase"/>
    <property type="match status" value="1"/>
</dbReference>
<dbReference type="InterPro" id="IPR003329">
    <property type="entry name" value="Cytidylyl_trans"/>
</dbReference>
<dbReference type="PANTHER" id="PTHR21485">
    <property type="entry name" value="HAD SUPERFAMILY MEMBERS CMAS AND KDSC"/>
    <property type="match status" value="1"/>
</dbReference>
<protein>
    <submittedName>
        <fullName evidence="1">NeuA</fullName>
    </submittedName>
</protein>
<accession>A0ABX5M3U9</accession>
<dbReference type="EMBL" id="LAPT01000020">
    <property type="protein sequence ID" value="PXF32393.1"/>
    <property type="molecule type" value="Genomic_DNA"/>
</dbReference>
<proteinExistence type="predicted"/>
<dbReference type="Gene3D" id="3.90.550.10">
    <property type="entry name" value="Spore Coat Polysaccharide Biosynthesis Protein SpsA, Chain A"/>
    <property type="match status" value="1"/>
</dbReference>